<comment type="function">
    <text evidence="1">Required for biogenesis/assembly of DMSO reductase, but not for the interaction of the DmsA signal peptide with the Tat system. May be part of a chaperone cascade complex that facilitates a folding-maturation pathway for the substrate protein.</text>
</comment>
<dbReference type="AlphaFoldDB" id="A0A2K8QL86"/>
<reference evidence="3" key="1">
    <citation type="journal article" date="2018" name="Genome Announc.">
        <title>Complete genome sequence of a Dickeya fangzhongdai type strain causing bleeding canker of pear tree trunks.</title>
        <authorList>
            <person name="Zhao Y."/>
            <person name="Tian Y."/>
            <person name="Li X."/>
            <person name="Hu B."/>
        </authorList>
    </citation>
    <scope>NUCLEOTIDE SEQUENCE [LARGE SCALE GENOMIC DNA]</scope>
    <source>
        <strain evidence="3">DSM 101947</strain>
    </source>
</reference>
<dbReference type="PIRSF" id="PIRSF004690">
    <property type="entry name" value="DmsD"/>
    <property type="match status" value="1"/>
</dbReference>
<comment type="similarity">
    <text evidence="1">Belongs to the TorD/DmsD family. DmsD subfamily.</text>
</comment>
<dbReference type="PANTHER" id="PTHR34227:SF6">
    <property type="entry name" value="TAT PROOFREADING CHAPERONE DMSD"/>
    <property type="match status" value="1"/>
</dbReference>
<dbReference type="RefSeq" id="WP_038918861.1">
    <property type="nucleotide sequence ID" value="NZ_BMJF01000001.1"/>
</dbReference>
<gene>
    <name evidence="1" type="primary">dmsD</name>
    <name evidence="2" type="ORF">CVE23_10010</name>
</gene>
<accession>A0A2K8QL86</accession>
<protein>
    <recommendedName>
        <fullName evidence="1">Tat proofreading chaperone DmsD</fullName>
    </recommendedName>
    <alternativeName>
        <fullName evidence="1">DMSO reductase maturation protein</fullName>
    </alternativeName>
    <alternativeName>
        <fullName evidence="1">Twin-arginine leader-binding protein DmsD</fullName>
    </alternativeName>
</protein>
<dbReference type="InterPro" id="IPR036411">
    <property type="entry name" value="TorD-like_sf"/>
</dbReference>
<dbReference type="KEGG" id="dfn:CVE23_10010"/>
<keyword evidence="1" id="KW-0143">Chaperone</keyword>
<dbReference type="Gene3D" id="1.10.3480.10">
    <property type="entry name" value="TorD-like"/>
    <property type="match status" value="1"/>
</dbReference>
<organism evidence="2 3">
    <name type="scientific">Dickeya fangzhongdai</name>
    <dbReference type="NCBI Taxonomy" id="1778540"/>
    <lineage>
        <taxon>Bacteria</taxon>
        <taxon>Pseudomonadati</taxon>
        <taxon>Pseudomonadota</taxon>
        <taxon>Gammaproteobacteria</taxon>
        <taxon>Enterobacterales</taxon>
        <taxon>Pectobacteriaceae</taxon>
        <taxon>Dickeya</taxon>
    </lineage>
</organism>
<dbReference type="HAMAP" id="MF_00940">
    <property type="entry name" value="DmsD_chaperone"/>
    <property type="match status" value="1"/>
</dbReference>
<evidence type="ECO:0000256" key="1">
    <source>
        <dbReference type="HAMAP-Rule" id="MF_00940"/>
    </source>
</evidence>
<dbReference type="PANTHER" id="PTHR34227">
    <property type="entry name" value="CHAPERONE PROTEIN YCDY"/>
    <property type="match status" value="1"/>
</dbReference>
<name>A0A2K8QL86_9GAMM</name>
<dbReference type="EMBL" id="CP025003">
    <property type="protein sequence ID" value="ATZ94271.1"/>
    <property type="molecule type" value="Genomic_DNA"/>
</dbReference>
<dbReference type="InterPro" id="IPR050289">
    <property type="entry name" value="TorD/DmsD_chaperones"/>
</dbReference>
<sequence length="204" mass="23755">MPKHIVSLTGRLLGALLYYAPDDEHNAAWIERLRHQAWQQTWPCGDRADIAIAARQIQLGLQPGYDETLSVAWRRLFNSGEEVPAPPWGSVYLDRQNVLFGDSTLALRRWLRELGIEPRCDRHEPEDHIGLMLMLAAWCAENQPDSLAELLTEHLLPWATRYLDLLECHCRHPFYQGVARLTRITLQDWQARFQLIQMEKALFY</sequence>
<dbReference type="InterPro" id="IPR028611">
    <property type="entry name" value="DmsD_chaperone"/>
</dbReference>
<dbReference type="GO" id="GO:0005048">
    <property type="term" value="F:signal sequence binding"/>
    <property type="evidence" value="ECO:0007669"/>
    <property type="project" value="InterPro"/>
</dbReference>
<evidence type="ECO:0000313" key="3">
    <source>
        <dbReference type="Proteomes" id="UP000231901"/>
    </source>
</evidence>
<dbReference type="InterPro" id="IPR026269">
    <property type="entry name" value="DmsD-type"/>
</dbReference>
<dbReference type="SUPFAM" id="SSF89155">
    <property type="entry name" value="TorD-like"/>
    <property type="match status" value="1"/>
</dbReference>
<dbReference type="InterPro" id="IPR020945">
    <property type="entry name" value="DMSO/NO3_reduct_chaperone"/>
</dbReference>
<dbReference type="GeneID" id="66564664"/>
<dbReference type="NCBIfam" id="NF008632">
    <property type="entry name" value="PRK11621.1"/>
    <property type="match status" value="1"/>
</dbReference>
<dbReference type="Proteomes" id="UP000231901">
    <property type="component" value="Chromosome"/>
</dbReference>
<dbReference type="Pfam" id="PF02613">
    <property type="entry name" value="Nitrate_red_del"/>
    <property type="match status" value="1"/>
</dbReference>
<keyword evidence="3" id="KW-1185">Reference proteome</keyword>
<evidence type="ECO:0000313" key="2">
    <source>
        <dbReference type="EMBL" id="ATZ94271.1"/>
    </source>
</evidence>
<proteinExistence type="inferred from homology"/>